<dbReference type="InterPro" id="IPR002563">
    <property type="entry name" value="Flavin_Rdtase-like_dom"/>
</dbReference>
<evidence type="ECO:0000259" key="2">
    <source>
        <dbReference type="SMART" id="SM00903"/>
    </source>
</evidence>
<dbReference type="Gene3D" id="2.30.110.10">
    <property type="entry name" value="Electron Transport, Fmn-binding Protein, Chain A"/>
    <property type="match status" value="1"/>
</dbReference>
<dbReference type="GO" id="GO:0016491">
    <property type="term" value="F:oxidoreductase activity"/>
    <property type="evidence" value="ECO:0007669"/>
    <property type="project" value="UniProtKB-KW"/>
</dbReference>
<dbReference type="EMBL" id="JBHSBN010000035">
    <property type="protein sequence ID" value="MFC4110190.1"/>
    <property type="molecule type" value="Genomic_DNA"/>
</dbReference>
<dbReference type="EC" id="1.5.1.-" evidence="3"/>
<organism evidence="3 4">
    <name type="scientific">Micromonospora zhanjiangensis</name>
    <dbReference type="NCBI Taxonomy" id="1522057"/>
    <lineage>
        <taxon>Bacteria</taxon>
        <taxon>Bacillati</taxon>
        <taxon>Actinomycetota</taxon>
        <taxon>Actinomycetes</taxon>
        <taxon>Micromonosporales</taxon>
        <taxon>Micromonosporaceae</taxon>
        <taxon>Micromonospora</taxon>
    </lineage>
</organism>
<protein>
    <submittedName>
        <fullName evidence="3">Flavin reductase family protein</fullName>
        <ecNumber evidence="3">1.5.1.-</ecNumber>
    </submittedName>
</protein>
<gene>
    <name evidence="3" type="ORF">ACFOX0_30245</name>
</gene>
<proteinExistence type="predicted"/>
<evidence type="ECO:0000313" key="4">
    <source>
        <dbReference type="Proteomes" id="UP001595868"/>
    </source>
</evidence>
<evidence type="ECO:0000256" key="1">
    <source>
        <dbReference type="ARBA" id="ARBA00023002"/>
    </source>
</evidence>
<dbReference type="InterPro" id="IPR012349">
    <property type="entry name" value="Split_barrel_FMN-bd"/>
</dbReference>
<dbReference type="PANTHER" id="PTHR30466">
    <property type="entry name" value="FLAVIN REDUCTASE"/>
    <property type="match status" value="1"/>
</dbReference>
<evidence type="ECO:0000313" key="3">
    <source>
        <dbReference type="EMBL" id="MFC4110190.1"/>
    </source>
</evidence>
<keyword evidence="4" id="KW-1185">Reference proteome</keyword>
<reference evidence="4" key="1">
    <citation type="journal article" date="2019" name="Int. J. Syst. Evol. Microbiol.">
        <title>The Global Catalogue of Microorganisms (GCM) 10K type strain sequencing project: providing services to taxonomists for standard genome sequencing and annotation.</title>
        <authorList>
            <consortium name="The Broad Institute Genomics Platform"/>
            <consortium name="The Broad Institute Genome Sequencing Center for Infectious Disease"/>
            <person name="Wu L."/>
            <person name="Ma J."/>
        </authorList>
    </citation>
    <scope>NUCLEOTIDE SEQUENCE [LARGE SCALE GENOMIC DNA]</scope>
    <source>
        <strain evidence="4">2902at01</strain>
    </source>
</reference>
<name>A0ABV8KVG5_9ACTN</name>
<comment type="caution">
    <text evidence="3">The sequence shown here is derived from an EMBL/GenBank/DDBJ whole genome shotgun (WGS) entry which is preliminary data.</text>
</comment>
<dbReference type="SUPFAM" id="SSF50475">
    <property type="entry name" value="FMN-binding split barrel"/>
    <property type="match status" value="1"/>
</dbReference>
<accession>A0ABV8KVG5</accession>
<keyword evidence="1 3" id="KW-0560">Oxidoreductase</keyword>
<dbReference type="InterPro" id="IPR050268">
    <property type="entry name" value="NADH-dep_flavin_reductase"/>
</dbReference>
<dbReference type="Proteomes" id="UP001595868">
    <property type="component" value="Unassembled WGS sequence"/>
</dbReference>
<dbReference type="RefSeq" id="WP_377552392.1">
    <property type="nucleotide sequence ID" value="NZ_JBHSBN010000035.1"/>
</dbReference>
<sequence length="169" mass="17771">MQDGGNQLRRLFGSLPSVVSVVSAVGSDGVARGMTCNAVSAVSLSPPLLLVCLDHRSRTLTAVRERGAFVVNFLAAGRGEISRRFATGGDDKFAGLTVHASGPTGDAPVLVEDSAASAECRVHDVLDGGDHQIILGRALRCQVYDRPPLTYFGRRYDAWPVPAVPGAGR</sequence>
<feature type="domain" description="Flavin reductase like" evidence="2">
    <location>
        <begin position="12"/>
        <end position="158"/>
    </location>
</feature>
<dbReference type="SMART" id="SM00903">
    <property type="entry name" value="Flavin_Reduct"/>
    <property type="match status" value="1"/>
</dbReference>
<dbReference type="PANTHER" id="PTHR30466:SF1">
    <property type="entry name" value="FMN REDUCTASE (NADH) RUTF"/>
    <property type="match status" value="1"/>
</dbReference>
<dbReference type="Pfam" id="PF01613">
    <property type="entry name" value="Flavin_Reduct"/>
    <property type="match status" value="1"/>
</dbReference>